<dbReference type="EMBL" id="SLYB01000003">
    <property type="protein sequence ID" value="TCP96918.1"/>
    <property type="molecule type" value="Genomic_DNA"/>
</dbReference>
<evidence type="ECO:0000313" key="3">
    <source>
        <dbReference type="EMBL" id="TCP96918.1"/>
    </source>
</evidence>
<dbReference type="Gene3D" id="2.130.10.10">
    <property type="entry name" value="YVTN repeat-like/Quinoprotein amine dehydrogenase"/>
    <property type="match status" value="1"/>
</dbReference>
<sequence>MTKYVLTGCRTSAWRNARGKGIEVYEILANNHWQYLHTVMPEFDNPSWLTFDHKRQQLYVIYGDGENVTQYRFNRKDGKLTCLQSVSTGPRHPNKELQLERKNNSVCAELSPDQQSLLIANHEAGNIAKLDFDSNDKLQIPQYFIKILGKSSPDYHDKSLSRPHQMVFDCTQNYMFVPNQGRKAGNGIDMIQVYRIDGQEYSLVCSVEMIEGCWPRHICVHPSNRFIYCVNELGCTVTVFAFNQQTGHLTQLQELRTLPDEITQKYDVSEINLHHNGKYLYVSNRVHNSISLFYVLANGQLKFEQYFDCQGKTPRFTTLSPDNLYFYSANEDSDNIVEFRINEDNGYLEPTGIILQNASPTCILFI</sequence>
<dbReference type="AlphaFoldDB" id="A0A4R2TI64"/>
<keyword evidence="4" id="KW-1185">Reference proteome</keyword>
<dbReference type="InterPro" id="IPR015943">
    <property type="entry name" value="WD40/YVTN_repeat-like_dom_sf"/>
</dbReference>
<dbReference type="InterPro" id="IPR050282">
    <property type="entry name" value="Cycloisomerase_2"/>
</dbReference>
<dbReference type="RefSeq" id="WP_165870214.1">
    <property type="nucleotide sequence ID" value="NZ_SLYB01000003.1"/>
</dbReference>
<proteinExistence type="inferred from homology"/>
<dbReference type="PANTHER" id="PTHR30344">
    <property type="entry name" value="6-PHOSPHOGLUCONOLACTONASE-RELATED"/>
    <property type="match status" value="1"/>
</dbReference>
<dbReference type="GO" id="GO:0006006">
    <property type="term" value="P:glucose metabolic process"/>
    <property type="evidence" value="ECO:0007669"/>
    <property type="project" value="UniProtKB-KW"/>
</dbReference>
<evidence type="ECO:0000256" key="1">
    <source>
        <dbReference type="ARBA" id="ARBA00005564"/>
    </source>
</evidence>
<dbReference type="InterPro" id="IPR019405">
    <property type="entry name" value="Lactonase_7-beta_prop"/>
</dbReference>
<keyword evidence="2" id="KW-0313">Glucose metabolism</keyword>
<evidence type="ECO:0000256" key="2">
    <source>
        <dbReference type="ARBA" id="ARBA00022526"/>
    </source>
</evidence>
<dbReference type="GO" id="GO:0016853">
    <property type="term" value="F:isomerase activity"/>
    <property type="evidence" value="ECO:0007669"/>
    <property type="project" value="UniProtKB-KW"/>
</dbReference>
<protein>
    <submittedName>
        <fullName evidence="3">6-phosphogluconolactonase (Cycloisomerase 2 family)</fullName>
    </submittedName>
</protein>
<dbReference type="Proteomes" id="UP000295763">
    <property type="component" value="Unassembled WGS sequence"/>
</dbReference>
<dbReference type="PANTHER" id="PTHR30344:SF1">
    <property type="entry name" value="6-PHOSPHOGLUCONOLACTONASE"/>
    <property type="match status" value="1"/>
</dbReference>
<reference evidence="3 4" key="1">
    <citation type="submission" date="2019-03" db="EMBL/GenBank/DDBJ databases">
        <title>Genomic Encyclopedia of Type Strains, Phase IV (KMG-IV): sequencing the most valuable type-strain genomes for metagenomic binning, comparative biology and taxonomic classification.</title>
        <authorList>
            <person name="Goeker M."/>
        </authorList>
    </citation>
    <scope>NUCLEOTIDE SEQUENCE [LARGE SCALE GENOMIC DNA]</scope>
    <source>
        <strain evidence="3 4">DSM 28404</strain>
    </source>
</reference>
<evidence type="ECO:0000313" key="4">
    <source>
        <dbReference type="Proteomes" id="UP000295763"/>
    </source>
</evidence>
<dbReference type="GO" id="GO:0017057">
    <property type="term" value="F:6-phosphogluconolactonase activity"/>
    <property type="evidence" value="ECO:0007669"/>
    <property type="project" value="TreeGrafter"/>
</dbReference>
<accession>A0A4R2TI64</accession>
<dbReference type="SUPFAM" id="SSF75011">
    <property type="entry name" value="3-carboxy-cis,cis-mucoante lactonizing enzyme"/>
    <property type="match status" value="1"/>
</dbReference>
<keyword evidence="3" id="KW-0413">Isomerase</keyword>
<comment type="similarity">
    <text evidence="1">Belongs to the cycloisomerase 2 family.</text>
</comment>
<name>A0A4R2TI64_9PAST</name>
<organism evidence="3 4">
    <name type="scientific">Cricetibacter osteomyelitidis</name>
    <dbReference type="NCBI Taxonomy" id="1521931"/>
    <lineage>
        <taxon>Bacteria</taxon>
        <taxon>Pseudomonadati</taxon>
        <taxon>Pseudomonadota</taxon>
        <taxon>Gammaproteobacteria</taxon>
        <taxon>Pasteurellales</taxon>
        <taxon>Pasteurellaceae</taxon>
        <taxon>Cricetibacter</taxon>
    </lineage>
</organism>
<keyword evidence="2" id="KW-0119">Carbohydrate metabolism</keyword>
<comment type="caution">
    <text evidence="3">The sequence shown here is derived from an EMBL/GenBank/DDBJ whole genome shotgun (WGS) entry which is preliminary data.</text>
</comment>
<dbReference type="Pfam" id="PF10282">
    <property type="entry name" value="Lactonase"/>
    <property type="match status" value="1"/>
</dbReference>
<gene>
    <name evidence="3" type="ORF">EDC44_103117</name>
</gene>